<comment type="similarity">
    <text evidence="1">Belongs to the LysR transcriptional regulatory family.</text>
</comment>
<evidence type="ECO:0000313" key="6">
    <source>
        <dbReference type="EMBL" id="TQV71143.1"/>
    </source>
</evidence>
<evidence type="ECO:0000256" key="3">
    <source>
        <dbReference type="ARBA" id="ARBA00023125"/>
    </source>
</evidence>
<evidence type="ECO:0000256" key="4">
    <source>
        <dbReference type="ARBA" id="ARBA00023163"/>
    </source>
</evidence>
<dbReference type="InterPro" id="IPR005119">
    <property type="entry name" value="LysR_subst-bd"/>
</dbReference>
<dbReference type="RefSeq" id="WP_142928685.1">
    <property type="nucleotide sequence ID" value="NZ_ML660100.1"/>
</dbReference>
<comment type="caution">
    <text evidence="6">The sequence shown here is derived from an EMBL/GenBank/DDBJ whole genome shotgun (WGS) entry which is preliminary data.</text>
</comment>
<dbReference type="InterPro" id="IPR058163">
    <property type="entry name" value="LysR-type_TF_proteobact-type"/>
</dbReference>
<keyword evidence="7" id="KW-1185">Reference proteome</keyword>
<reference evidence="6 7" key="1">
    <citation type="submission" date="2019-06" db="EMBL/GenBank/DDBJ databases">
        <title>Whole genome sequence for Cellvibrionaceae sp. R142.</title>
        <authorList>
            <person name="Wang G."/>
        </authorList>
    </citation>
    <scope>NUCLEOTIDE SEQUENCE [LARGE SCALE GENOMIC DNA]</scope>
    <source>
        <strain evidence="6 7">R142</strain>
    </source>
</reference>
<dbReference type="Pfam" id="PF00126">
    <property type="entry name" value="HTH_1"/>
    <property type="match status" value="1"/>
</dbReference>
<accession>A0A545T1Q6</accession>
<evidence type="ECO:0000313" key="7">
    <source>
        <dbReference type="Proteomes" id="UP000319732"/>
    </source>
</evidence>
<evidence type="ECO:0000259" key="5">
    <source>
        <dbReference type="PROSITE" id="PS50931"/>
    </source>
</evidence>
<dbReference type="InterPro" id="IPR000847">
    <property type="entry name" value="LysR_HTH_N"/>
</dbReference>
<name>A0A545T1Q6_9GAMM</name>
<dbReference type="InterPro" id="IPR036390">
    <property type="entry name" value="WH_DNA-bd_sf"/>
</dbReference>
<dbReference type="Gene3D" id="3.40.190.290">
    <property type="match status" value="1"/>
</dbReference>
<evidence type="ECO:0000256" key="2">
    <source>
        <dbReference type="ARBA" id="ARBA00023015"/>
    </source>
</evidence>
<dbReference type="PROSITE" id="PS50931">
    <property type="entry name" value="HTH_LYSR"/>
    <property type="match status" value="1"/>
</dbReference>
<dbReference type="AlphaFoldDB" id="A0A545T1Q6"/>
<keyword evidence="3" id="KW-0238">DNA-binding</keyword>
<keyword evidence="2" id="KW-0805">Transcription regulation</keyword>
<dbReference type="Pfam" id="PF03466">
    <property type="entry name" value="LysR_substrate"/>
    <property type="match status" value="1"/>
</dbReference>
<dbReference type="OrthoDB" id="570111at2"/>
<proteinExistence type="inferred from homology"/>
<protein>
    <submittedName>
        <fullName evidence="6">LysR family transcriptional regulator</fullName>
    </submittedName>
</protein>
<keyword evidence="4" id="KW-0804">Transcription</keyword>
<dbReference type="SUPFAM" id="SSF53850">
    <property type="entry name" value="Periplasmic binding protein-like II"/>
    <property type="match status" value="1"/>
</dbReference>
<dbReference type="Proteomes" id="UP000319732">
    <property type="component" value="Unassembled WGS sequence"/>
</dbReference>
<dbReference type="GO" id="GO:0006351">
    <property type="term" value="P:DNA-templated transcription"/>
    <property type="evidence" value="ECO:0007669"/>
    <property type="project" value="TreeGrafter"/>
</dbReference>
<dbReference type="PANTHER" id="PTHR30537">
    <property type="entry name" value="HTH-TYPE TRANSCRIPTIONAL REGULATOR"/>
    <property type="match status" value="1"/>
</dbReference>
<dbReference type="PANTHER" id="PTHR30537:SF3">
    <property type="entry name" value="TRANSCRIPTIONAL REGULATORY PROTEIN"/>
    <property type="match status" value="1"/>
</dbReference>
<feature type="domain" description="HTH lysR-type" evidence="5">
    <location>
        <begin position="1"/>
        <end position="58"/>
    </location>
</feature>
<dbReference type="InterPro" id="IPR036388">
    <property type="entry name" value="WH-like_DNA-bd_sf"/>
</dbReference>
<dbReference type="EMBL" id="VHSG01000022">
    <property type="protein sequence ID" value="TQV71143.1"/>
    <property type="molecule type" value="Genomic_DNA"/>
</dbReference>
<dbReference type="GO" id="GO:0043565">
    <property type="term" value="F:sequence-specific DNA binding"/>
    <property type="evidence" value="ECO:0007669"/>
    <property type="project" value="TreeGrafter"/>
</dbReference>
<dbReference type="Gene3D" id="1.10.10.10">
    <property type="entry name" value="Winged helix-like DNA-binding domain superfamily/Winged helix DNA-binding domain"/>
    <property type="match status" value="1"/>
</dbReference>
<dbReference type="GO" id="GO:0003700">
    <property type="term" value="F:DNA-binding transcription factor activity"/>
    <property type="evidence" value="ECO:0007669"/>
    <property type="project" value="InterPro"/>
</dbReference>
<organism evidence="6 7">
    <name type="scientific">Exilibacterium tricleocarpae</name>
    <dbReference type="NCBI Taxonomy" id="2591008"/>
    <lineage>
        <taxon>Bacteria</taxon>
        <taxon>Pseudomonadati</taxon>
        <taxon>Pseudomonadota</taxon>
        <taxon>Gammaproteobacteria</taxon>
        <taxon>Cellvibrionales</taxon>
        <taxon>Cellvibrionaceae</taxon>
        <taxon>Exilibacterium</taxon>
    </lineage>
</organism>
<evidence type="ECO:0000256" key="1">
    <source>
        <dbReference type="ARBA" id="ARBA00009437"/>
    </source>
</evidence>
<sequence length="290" mass="32285">MDWNLLPDFLAIVRAGTLAGAADSLRVNHSTVYRRLNQLETQLQTRLFERLPDGYQLTASGESLLPFAQQMEAQADALERQLTGTDKTLRGEVRLTAPENLAYAYLPQLLARFHHRYPDIQVTILVSNADLDLNRREADIALRATAKPPEYLVGRKVVDMGWSVFTAAGSYTGTTPPQCIQDTGGLGWVAPDASLYHLSAYAWLRQQLKPQQITARGSTLNTLSSLAEAGLGLALLPNDQQKPSLQKLFPVREIRGSALWLLTHPDLRQTGRLKVLMDFLVDALRQDSRL</sequence>
<gene>
    <name evidence="6" type="ORF">FKG94_19850</name>
</gene>
<dbReference type="SUPFAM" id="SSF46785">
    <property type="entry name" value="Winged helix' DNA-binding domain"/>
    <property type="match status" value="1"/>
</dbReference>